<accession>A0A4R7TDV3</accession>
<evidence type="ECO:0000313" key="2">
    <source>
        <dbReference type="EMBL" id="TDU89568.1"/>
    </source>
</evidence>
<keyword evidence="3" id="KW-1185">Reference proteome</keyword>
<dbReference type="SUPFAM" id="SSF51110">
    <property type="entry name" value="alpha-D-mannose-specific plant lectins"/>
    <property type="match status" value="2"/>
</dbReference>
<evidence type="ECO:0000313" key="3">
    <source>
        <dbReference type="Proteomes" id="UP000295151"/>
    </source>
</evidence>
<dbReference type="PROSITE" id="PS50927">
    <property type="entry name" value="BULB_LECTIN"/>
    <property type="match status" value="1"/>
</dbReference>
<comment type="caution">
    <text evidence="2">The sequence shown here is derived from an EMBL/GenBank/DDBJ whole genome shotgun (WGS) entry which is preliminary data.</text>
</comment>
<evidence type="ECO:0000259" key="1">
    <source>
        <dbReference type="PROSITE" id="PS50927"/>
    </source>
</evidence>
<dbReference type="SMART" id="SM00108">
    <property type="entry name" value="B_lectin"/>
    <property type="match status" value="1"/>
</dbReference>
<dbReference type="AlphaFoldDB" id="A0A4R7TDV3"/>
<dbReference type="Gene3D" id="2.90.10.10">
    <property type="entry name" value="Bulb-type lectin domain"/>
    <property type="match status" value="2"/>
</dbReference>
<feature type="domain" description="Bulb-type lectin" evidence="1">
    <location>
        <begin position="30"/>
        <end position="154"/>
    </location>
</feature>
<sequence length="280" mass="30007">MRRTRTRLGVLLLAGVVGLFGGVVQSAPASAATTSVLVMSAGQKRAVDQWVPNGDYSFVVKPNSFSVDQQGTLNGPRQIVTSRSCWEVNTPQPSTTSSYVGLTNAGDLQLVVPGAGVVWHSNTAGRGGKYLMLTRTGDLVLYTANWKILWQSASGQCWMRSNSVLASNHSIRVGYTFAGTRPWRVLAMQTNGNLVLRHGSKVVWQTRTNVPGSRAALTTLGELLVQAPNGKVLWRSNRRSSPNCACALDLGFPALPELAITNEVSTGPPITVWQVPVPPA</sequence>
<name>A0A4R7TDV3_9ACTN</name>
<proteinExistence type="predicted"/>
<reference evidence="2 3" key="1">
    <citation type="submission" date="2019-03" db="EMBL/GenBank/DDBJ databases">
        <title>Genomic Encyclopedia of Type Strains, Phase III (KMG-III): the genomes of soil and plant-associated and newly described type strains.</title>
        <authorList>
            <person name="Whitman W."/>
        </authorList>
    </citation>
    <scope>NUCLEOTIDE SEQUENCE [LARGE SCALE GENOMIC DNA]</scope>
    <source>
        <strain evidence="2 3">VKM Ac-2575</strain>
    </source>
</reference>
<dbReference type="GO" id="GO:0030246">
    <property type="term" value="F:carbohydrate binding"/>
    <property type="evidence" value="ECO:0007669"/>
    <property type="project" value="UniProtKB-KW"/>
</dbReference>
<dbReference type="Proteomes" id="UP000295151">
    <property type="component" value="Unassembled WGS sequence"/>
</dbReference>
<dbReference type="InterPro" id="IPR001480">
    <property type="entry name" value="Bulb-type_lectin_dom"/>
</dbReference>
<dbReference type="EMBL" id="SOCE01000001">
    <property type="protein sequence ID" value="TDU89568.1"/>
    <property type="molecule type" value="Genomic_DNA"/>
</dbReference>
<dbReference type="InterPro" id="IPR036426">
    <property type="entry name" value="Bulb-type_lectin_dom_sf"/>
</dbReference>
<gene>
    <name evidence="2" type="ORF">EV138_3140</name>
</gene>
<keyword evidence="2" id="KW-0430">Lectin</keyword>
<organism evidence="2 3">
    <name type="scientific">Kribbella voronezhensis</name>
    <dbReference type="NCBI Taxonomy" id="2512212"/>
    <lineage>
        <taxon>Bacteria</taxon>
        <taxon>Bacillati</taxon>
        <taxon>Actinomycetota</taxon>
        <taxon>Actinomycetes</taxon>
        <taxon>Propionibacteriales</taxon>
        <taxon>Kribbellaceae</taxon>
        <taxon>Kribbella</taxon>
    </lineage>
</organism>
<protein>
    <submittedName>
        <fullName evidence="2">D-mannose binding lectin</fullName>
    </submittedName>
</protein>